<gene>
    <name evidence="1" type="ORF">FA95DRAFT_1611707</name>
</gene>
<reference evidence="1" key="2">
    <citation type="journal article" date="2022" name="New Phytol.">
        <title>Evolutionary transition to the ectomycorrhizal habit in the genomes of a hyperdiverse lineage of mushroom-forming fungi.</title>
        <authorList>
            <person name="Looney B."/>
            <person name="Miyauchi S."/>
            <person name="Morin E."/>
            <person name="Drula E."/>
            <person name="Courty P.E."/>
            <person name="Kohler A."/>
            <person name="Kuo A."/>
            <person name="LaButti K."/>
            <person name="Pangilinan J."/>
            <person name="Lipzen A."/>
            <person name="Riley R."/>
            <person name="Andreopoulos W."/>
            <person name="He G."/>
            <person name="Johnson J."/>
            <person name="Nolan M."/>
            <person name="Tritt A."/>
            <person name="Barry K.W."/>
            <person name="Grigoriev I.V."/>
            <person name="Nagy L.G."/>
            <person name="Hibbett D."/>
            <person name="Henrissat B."/>
            <person name="Matheny P.B."/>
            <person name="Labbe J."/>
            <person name="Martin F.M."/>
        </authorList>
    </citation>
    <scope>NUCLEOTIDE SEQUENCE</scope>
    <source>
        <strain evidence="1">FP105234-sp</strain>
    </source>
</reference>
<organism evidence="1 2">
    <name type="scientific">Auriscalpium vulgare</name>
    <dbReference type="NCBI Taxonomy" id="40419"/>
    <lineage>
        <taxon>Eukaryota</taxon>
        <taxon>Fungi</taxon>
        <taxon>Dikarya</taxon>
        <taxon>Basidiomycota</taxon>
        <taxon>Agaricomycotina</taxon>
        <taxon>Agaricomycetes</taxon>
        <taxon>Russulales</taxon>
        <taxon>Auriscalpiaceae</taxon>
        <taxon>Auriscalpium</taxon>
    </lineage>
</organism>
<protein>
    <submittedName>
        <fullName evidence="1">Uncharacterized protein</fullName>
    </submittedName>
</protein>
<reference evidence="1" key="1">
    <citation type="submission" date="2021-02" db="EMBL/GenBank/DDBJ databases">
        <authorList>
            <consortium name="DOE Joint Genome Institute"/>
            <person name="Ahrendt S."/>
            <person name="Looney B.P."/>
            <person name="Miyauchi S."/>
            <person name="Morin E."/>
            <person name="Drula E."/>
            <person name="Courty P.E."/>
            <person name="Chicoki N."/>
            <person name="Fauchery L."/>
            <person name="Kohler A."/>
            <person name="Kuo A."/>
            <person name="Labutti K."/>
            <person name="Pangilinan J."/>
            <person name="Lipzen A."/>
            <person name="Riley R."/>
            <person name="Andreopoulos W."/>
            <person name="He G."/>
            <person name="Johnson J."/>
            <person name="Barry K.W."/>
            <person name="Grigoriev I.V."/>
            <person name="Nagy L."/>
            <person name="Hibbett D."/>
            <person name="Henrissat B."/>
            <person name="Matheny P.B."/>
            <person name="Labbe J."/>
            <person name="Martin F."/>
        </authorList>
    </citation>
    <scope>NUCLEOTIDE SEQUENCE</scope>
    <source>
        <strain evidence="1">FP105234-sp</strain>
    </source>
</reference>
<dbReference type="EMBL" id="MU276186">
    <property type="protein sequence ID" value="KAI0040556.1"/>
    <property type="molecule type" value="Genomic_DNA"/>
</dbReference>
<evidence type="ECO:0000313" key="1">
    <source>
        <dbReference type="EMBL" id="KAI0040556.1"/>
    </source>
</evidence>
<name>A0ACB8R8U9_9AGAM</name>
<sequence length="972" mass="108488">MSWAAQPGNGWGAETAPAPTPAGYLRSLAARRRSGDPNAVYDHSVQPYHIVASGGNSVDIYTSSVPGVQWVGFGLDPTPCGNAPVRLPSRTPLNAEPPFYRREIRHGVEVDWWDHKRPWLAYRPLPDDYSRGEWIYDDSKDGEYALKVGGDRFQTNPSSMTRLVDFAARITKIGEILSRYLGYNVVPLRIPPVSSAPARKEELQKAFATTRRSMIEWIAFVIYLVTHAGNGWESIPVPVAGWKDPVIGWLSAERVGTLIDFHLPRVTWPNVQELHLHGAKPRYLWHFKLEGGNLVALDPRNLGAREIAVVVRDRDKRLRKWEKNKEKLKERTNNLLRKDPITEISQVRRWYEQVDADDPNSRVVVGKDRIKVGQYMGFAVRLNYPEPGDGTLFLDEMDPAPPVGQWAHMPKADGDSEDEEEFISPIYGKGVGRMRAPERSSPESSFRTTPPVEDRPSPDKGKGKAVMRPMDIDEPSPQELLDMAEETRLADESNLQRALQESLRSVPKRRGESSAVNNAHEVAAADRIESFNSTKEDSSPSSVTVNTPPTMLVVSSTRKRAREEGSLESGSDNRSLLQRMQGPQKVLVMDSASGVNNTETSTRPLLSRISISAGSSLNPPSLLTRMDSLPTTSLMDRITSGESTPTTTNETSPVGIATAPVVGEDELEEVLEEVYGQNYELAGLATFTPAVLRPNGTSVVVPLIDPILTGRVHLLPRSMIRAALWRDKSSEPWPRIIAFFLRKGIPFTWSYPKALLQQPLPSVPAAWVSLVQDSDAPFQWWRSHADPWEAYLTTVRELLVQPNARLFLHMGGLAWRLAKEFGPASLMEDAARGPSRLVTDYGVGVPTRSPEAGISDKERRVDLDRLFGVKSGRSLWPRQKDFLDSRAWNGEWSWSNEVWFSIRLAALVSGRSVEPRTPSQWTKDLRNGLRPVDHRETYGAGSELHAQHMINSDPDVAALGILDFVVLQQAFE</sequence>
<keyword evidence="2" id="KW-1185">Reference proteome</keyword>
<comment type="caution">
    <text evidence="1">The sequence shown here is derived from an EMBL/GenBank/DDBJ whole genome shotgun (WGS) entry which is preliminary data.</text>
</comment>
<accession>A0ACB8R8U9</accession>
<evidence type="ECO:0000313" key="2">
    <source>
        <dbReference type="Proteomes" id="UP000814033"/>
    </source>
</evidence>
<proteinExistence type="predicted"/>
<dbReference type="Proteomes" id="UP000814033">
    <property type="component" value="Unassembled WGS sequence"/>
</dbReference>